<gene>
    <name evidence="1" type="ORF">SAMN05421797_1092</name>
</gene>
<dbReference type="RefSeq" id="WP_143744211.1">
    <property type="nucleotide sequence ID" value="NZ_FTMA01000009.1"/>
</dbReference>
<organism evidence="1 2">
    <name type="scientific">Maribacter ulvicola</name>
    <dbReference type="NCBI Taxonomy" id="228959"/>
    <lineage>
        <taxon>Bacteria</taxon>
        <taxon>Pseudomonadati</taxon>
        <taxon>Bacteroidota</taxon>
        <taxon>Flavobacteriia</taxon>
        <taxon>Flavobacteriales</taxon>
        <taxon>Flavobacteriaceae</taxon>
        <taxon>Maribacter</taxon>
    </lineage>
</organism>
<dbReference type="Proteomes" id="UP000186953">
    <property type="component" value="Unassembled WGS sequence"/>
</dbReference>
<dbReference type="AlphaFoldDB" id="A0A1N6ZIL6"/>
<reference evidence="2" key="1">
    <citation type="submission" date="2017-01" db="EMBL/GenBank/DDBJ databases">
        <authorList>
            <person name="Varghese N."/>
            <person name="Submissions S."/>
        </authorList>
    </citation>
    <scope>NUCLEOTIDE SEQUENCE [LARGE SCALE GENOMIC DNA]</scope>
    <source>
        <strain evidence="2">DSM 15366</strain>
    </source>
</reference>
<accession>A0A1N6ZIL6</accession>
<dbReference type="EMBL" id="FTMA01000009">
    <property type="protein sequence ID" value="SIR26740.1"/>
    <property type="molecule type" value="Genomic_DNA"/>
</dbReference>
<dbReference type="OrthoDB" id="1425427at2"/>
<proteinExistence type="predicted"/>
<protein>
    <submittedName>
        <fullName evidence="1">Uncharacterized protein</fullName>
    </submittedName>
</protein>
<sequence>MRKLLTYILIFTFCLGCSEKNTKRKSEINATIFFGAKSKNEKFNLTFDKTDNSLNYKYVNQIDTSKTILIRKIIQSDSLLFGFEKFLKADKESYRNKKLSDLGFEFYVLENLVTDGTGPILFNSDYGLLAINNDYGPTLIFLNKEDNEFTEQILTALNE</sequence>
<dbReference type="STRING" id="228959.SAMN05421797_1092"/>
<keyword evidence="2" id="KW-1185">Reference proteome</keyword>
<evidence type="ECO:0000313" key="2">
    <source>
        <dbReference type="Proteomes" id="UP000186953"/>
    </source>
</evidence>
<evidence type="ECO:0000313" key="1">
    <source>
        <dbReference type="EMBL" id="SIR26740.1"/>
    </source>
</evidence>
<name>A0A1N6ZIL6_9FLAO</name>